<dbReference type="STRING" id="227084.SAMN05421855_101457"/>
<proteinExistence type="predicted"/>
<dbReference type="AlphaFoldDB" id="A0A1G7CLZ6"/>
<name>A0A1G7CLZ6_9FLAO</name>
<dbReference type="GO" id="GO:0000155">
    <property type="term" value="F:phosphorelay sensor kinase activity"/>
    <property type="evidence" value="ECO:0007669"/>
    <property type="project" value="InterPro"/>
</dbReference>
<feature type="transmembrane region" description="Helical" evidence="1">
    <location>
        <begin position="37"/>
        <end position="57"/>
    </location>
</feature>
<evidence type="ECO:0000313" key="4">
    <source>
        <dbReference type="Proteomes" id="UP000199321"/>
    </source>
</evidence>
<sequence length="343" mass="40049">MSSFFTRNKQIIIHILCWSVLLFVTSFQMYSERGSVPLFYWVRLGVDVLFFYINFLILVPKLLLQKKTALYLVSIGLILIISYVFFQYYREVFEPFEQHLKPFNGDRKPPRFSSWRGIPVALNVSFILIGTIIRMYMEWNKNETRKKEIESVRTTTQLQFLKNQINPHFLFNSLNTIYSLTTKKASNAPEAVITLSELMRYMLYRANNEYVPLQEELDYISNYIKLQRLRLAYAENVTINIRGNVGAQKVRPLLLISFIENAFKYGTDYQGNTEIKIVITVSENNLSFTCVNLIGNRKADTENSGIGLVNTRERLEMLYPGMHTLEVSEKEGKYIVDLNLTLQ</sequence>
<keyword evidence="1" id="KW-0472">Membrane</keyword>
<keyword evidence="3" id="KW-0808">Transferase</keyword>
<dbReference type="Proteomes" id="UP000199321">
    <property type="component" value="Unassembled WGS sequence"/>
</dbReference>
<dbReference type="InterPro" id="IPR010559">
    <property type="entry name" value="Sig_transdc_His_kin_internal"/>
</dbReference>
<protein>
    <submittedName>
        <fullName evidence="3">Histidine kinase</fullName>
    </submittedName>
</protein>
<keyword evidence="4" id="KW-1185">Reference proteome</keyword>
<reference evidence="3 4" key="1">
    <citation type="submission" date="2016-10" db="EMBL/GenBank/DDBJ databases">
        <authorList>
            <person name="de Groot N.N."/>
        </authorList>
    </citation>
    <scope>NUCLEOTIDE SEQUENCE [LARGE SCALE GENOMIC DNA]</scope>
    <source>
        <strain evidence="3 4">DSM 16195</strain>
    </source>
</reference>
<keyword evidence="1" id="KW-1133">Transmembrane helix</keyword>
<dbReference type="InterPro" id="IPR050640">
    <property type="entry name" value="Bact_2-comp_sensor_kinase"/>
</dbReference>
<feature type="transmembrane region" description="Helical" evidence="1">
    <location>
        <begin position="69"/>
        <end position="89"/>
    </location>
</feature>
<evidence type="ECO:0000259" key="2">
    <source>
        <dbReference type="Pfam" id="PF06580"/>
    </source>
</evidence>
<dbReference type="EMBL" id="FNBA01000001">
    <property type="protein sequence ID" value="SDE40359.1"/>
    <property type="molecule type" value="Genomic_DNA"/>
</dbReference>
<keyword evidence="3" id="KW-0418">Kinase</keyword>
<keyword evidence="1" id="KW-0812">Transmembrane</keyword>
<dbReference type="GO" id="GO:0016020">
    <property type="term" value="C:membrane"/>
    <property type="evidence" value="ECO:0007669"/>
    <property type="project" value="InterPro"/>
</dbReference>
<dbReference type="Gene3D" id="3.30.565.10">
    <property type="entry name" value="Histidine kinase-like ATPase, C-terminal domain"/>
    <property type="match status" value="1"/>
</dbReference>
<dbReference type="PANTHER" id="PTHR34220">
    <property type="entry name" value="SENSOR HISTIDINE KINASE YPDA"/>
    <property type="match status" value="1"/>
</dbReference>
<dbReference type="OrthoDB" id="9809908at2"/>
<evidence type="ECO:0000256" key="1">
    <source>
        <dbReference type="SAM" id="Phobius"/>
    </source>
</evidence>
<dbReference type="InterPro" id="IPR036890">
    <property type="entry name" value="HATPase_C_sf"/>
</dbReference>
<organism evidence="3 4">
    <name type="scientific">Ulvibacter litoralis</name>
    <dbReference type="NCBI Taxonomy" id="227084"/>
    <lineage>
        <taxon>Bacteria</taxon>
        <taxon>Pseudomonadati</taxon>
        <taxon>Bacteroidota</taxon>
        <taxon>Flavobacteriia</taxon>
        <taxon>Flavobacteriales</taxon>
        <taxon>Flavobacteriaceae</taxon>
        <taxon>Ulvibacter</taxon>
    </lineage>
</organism>
<accession>A0A1G7CLZ6</accession>
<feature type="transmembrane region" description="Helical" evidence="1">
    <location>
        <begin position="117"/>
        <end position="137"/>
    </location>
</feature>
<dbReference type="PANTHER" id="PTHR34220:SF7">
    <property type="entry name" value="SENSOR HISTIDINE KINASE YPDA"/>
    <property type="match status" value="1"/>
</dbReference>
<feature type="domain" description="Signal transduction histidine kinase internal region" evidence="2">
    <location>
        <begin position="157"/>
        <end position="231"/>
    </location>
</feature>
<feature type="transmembrane region" description="Helical" evidence="1">
    <location>
        <begin position="12"/>
        <end position="31"/>
    </location>
</feature>
<evidence type="ECO:0000313" key="3">
    <source>
        <dbReference type="EMBL" id="SDE40359.1"/>
    </source>
</evidence>
<gene>
    <name evidence="3" type="ORF">SAMN05421855_101457</name>
</gene>
<dbReference type="Pfam" id="PF06580">
    <property type="entry name" value="His_kinase"/>
    <property type="match status" value="1"/>
</dbReference>